<accession>A0ABX0Y1S8</accession>
<proteinExistence type="predicted"/>
<keyword evidence="6" id="KW-1185">Reference proteome</keyword>
<dbReference type="PROSITE" id="PS51464">
    <property type="entry name" value="SIS"/>
    <property type="match status" value="1"/>
</dbReference>
<evidence type="ECO:0000313" key="5">
    <source>
        <dbReference type="EMBL" id="NJC72315.1"/>
    </source>
</evidence>
<dbReference type="Pfam" id="PF01380">
    <property type="entry name" value="SIS"/>
    <property type="match status" value="1"/>
</dbReference>
<dbReference type="InterPro" id="IPR001347">
    <property type="entry name" value="SIS_dom"/>
</dbReference>
<sequence>MLFPEGIAAQPESLRRSRAAVADQLADVAAVPDGAVIGLIGVGASEHAARSTAWQWRRQGLRAFAVTASDLTSTTRHAFDVVVAISESGRSVETLQAAELLDVTRSLALVNAADSPLAQQCDSVLMIDSGEDSPVYTTGYTATLQALGQLGDHWSGQASPWYELAEQAAAVLDPATTAVEQVAGRFDDAKLVDVVASSAASATAGEGALILREAARLRTAGHETRNYLHGPMEPLDSDIACLVVGDGREVRLARDVARLGCPALLLTTEAVDDAATAVVCRLPRAHSPLAQNVLDILPIQLLAWSVAQRRGLPVDGFRYHQDDTKHEKR</sequence>
<evidence type="ECO:0000256" key="3">
    <source>
        <dbReference type="ARBA" id="ARBA00016090"/>
    </source>
</evidence>
<dbReference type="SUPFAM" id="SSF53697">
    <property type="entry name" value="SIS domain"/>
    <property type="match status" value="1"/>
</dbReference>
<reference evidence="5 6" key="1">
    <citation type="submission" date="2020-03" db="EMBL/GenBank/DDBJ databases">
        <title>WGS of the type strain of Planosporangium spp.</title>
        <authorList>
            <person name="Thawai C."/>
        </authorList>
    </citation>
    <scope>NUCLEOTIDE SEQUENCE [LARGE SCALE GENOMIC DNA]</scope>
    <source>
        <strain evidence="5 6">TBRC 5610</strain>
    </source>
</reference>
<dbReference type="RefSeq" id="WP_167927224.1">
    <property type="nucleotide sequence ID" value="NZ_JAATVY010000017.1"/>
</dbReference>
<dbReference type="InterPro" id="IPR046348">
    <property type="entry name" value="SIS_dom_sf"/>
</dbReference>
<organism evidence="5 6">
    <name type="scientific">Planosporangium thailandense</name>
    <dbReference type="NCBI Taxonomy" id="765197"/>
    <lineage>
        <taxon>Bacteria</taxon>
        <taxon>Bacillati</taxon>
        <taxon>Actinomycetota</taxon>
        <taxon>Actinomycetes</taxon>
        <taxon>Micromonosporales</taxon>
        <taxon>Micromonosporaceae</taxon>
        <taxon>Planosporangium</taxon>
    </lineage>
</organism>
<dbReference type="PANTHER" id="PTHR10937">
    <property type="entry name" value="GLUCOSAMINE--FRUCTOSE-6-PHOSPHATE AMINOTRANSFERASE, ISOMERIZING"/>
    <property type="match status" value="1"/>
</dbReference>
<comment type="catalytic activity">
    <reaction evidence="1">
        <text>D-fructose 6-phosphate + L-glutamine = D-glucosamine 6-phosphate + L-glutamate</text>
        <dbReference type="Rhea" id="RHEA:13237"/>
        <dbReference type="ChEBI" id="CHEBI:29985"/>
        <dbReference type="ChEBI" id="CHEBI:58359"/>
        <dbReference type="ChEBI" id="CHEBI:58725"/>
        <dbReference type="ChEBI" id="CHEBI:61527"/>
        <dbReference type="EC" id="2.6.1.16"/>
    </reaction>
</comment>
<gene>
    <name evidence="5" type="ORF">HC031_21725</name>
</gene>
<evidence type="ECO:0000256" key="1">
    <source>
        <dbReference type="ARBA" id="ARBA00001031"/>
    </source>
</evidence>
<protein>
    <recommendedName>
        <fullName evidence="3">Glutamine--fructose-6-phosphate aminotransferase [isomerizing]</fullName>
        <ecNumber evidence="2">2.6.1.16</ecNumber>
    </recommendedName>
</protein>
<dbReference type="Proteomes" id="UP000722989">
    <property type="component" value="Unassembled WGS sequence"/>
</dbReference>
<evidence type="ECO:0000259" key="4">
    <source>
        <dbReference type="PROSITE" id="PS51464"/>
    </source>
</evidence>
<feature type="domain" description="SIS" evidence="4">
    <location>
        <begin position="21"/>
        <end position="152"/>
    </location>
</feature>
<name>A0ABX0Y1S8_9ACTN</name>
<dbReference type="Gene3D" id="3.40.50.10490">
    <property type="entry name" value="Glucose-6-phosphate isomerase like protein, domain 1"/>
    <property type="match status" value="2"/>
</dbReference>
<evidence type="ECO:0000313" key="6">
    <source>
        <dbReference type="Proteomes" id="UP000722989"/>
    </source>
</evidence>
<dbReference type="EMBL" id="JAATVY010000017">
    <property type="protein sequence ID" value="NJC72315.1"/>
    <property type="molecule type" value="Genomic_DNA"/>
</dbReference>
<comment type="caution">
    <text evidence="5">The sequence shown here is derived from an EMBL/GenBank/DDBJ whole genome shotgun (WGS) entry which is preliminary data.</text>
</comment>
<dbReference type="EC" id="2.6.1.16" evidence="2"/>
<dbReference type="PANTHER" id="PTHR10937:SF0">
    <property type="entry name" value="GLUTAMINE--FRUCTOSE-6-PHOSPHATE TRANSAMINASE (ISOMERIZING)"/>
    <property type="match status" value="1"/>
</dbReference>
<evidence type="ECO:0000256" key="2">
    <source>
        <dbReference type="ARBA" id="ARBA00012916"/>
    </source>
</evidence>